<proteinExistence type="predicted"/>
<dbReference type="Proteomes" id="UP000814010">
    <property type="component" value="Unassembled WGS sequence"/>
</dbReference>
<sequence>MGIEIPFCGRVLLIANVCTAHAKAFQPVESHEYKVRKMTKQAGNCAPAVRDVTSRAL</sequence>
<organism evidence="1 2">
    <name type="scientific">Pseudomonas syringae</name>
    <dbReference type="NCBI Taxonomy" id="317"/>
    <lineage>
        <taxon>Bacteria</taxon>
        <taxon>Pseudomonadati</taxon>
        <taxon>Pseudomonadota</taxon>
        <taxon>Gammaproteobacteria</taxon>
        <taxon>Pseudomonadales</taxon>
        <taxon>Pseudomonadaceae</taxon>
        <taxon>Pseudomonas</taxon>
    </lineage>
</organism>
<gene>
    <name evidence="1" type="ORF">GIV53_01715</name>
</gene>
<dbReference type="AlphaFoldDB" id="A0A9Q4A0S7"/>
<evidence type="ECO:0000313" key="1">
    <source>
        <dbReference type="EMBL" id="MCF5628040.1"/>
    </source>
</evidence>
<protein>
    <submittedName>
        <fullName evidence="1">Uncharacterized protein</fullName>
    </submittedName>
</protein>
<reference evidence="1" key="1">
    <citation type="submission" date="2019-11" db="EMBL/GenBank/DDBJ databases">
        <title>Epiphytic Pseudomonas syringae from cherry orchards.</title>
        <authorList>
            <person name="Hulin M.T."/>
        </authorList>
    </citation>
    <scope>NUCLEOTIDE SEQUENCE</scope>
    <source>
        <strain evidence="1">PA-2-5E</strain>
    </source>
</reference>
<comment type="caution">
    <text evidence="1">The sequence shown here is derived from an EMBL/GenBank/DDBJ whole genome shotgun (WGS) entry which is preliminary data.</text>
</comment>
<dbReference type="EMBL" id="WKAE01000009">
    <property type="protein sequence ID" value="MCF5628040.1"/>
    <property type="molecule type" value="Genomic_DNA"/>
</dbReference>
<evidence type="ECO:0000313" key="2">
    <source>
        <dbReference type="Proteomes" id="UP000814010"/>
    </source>
</evidence>
<dbReference type="RefSeq" id="WP_161632841.1">
    <property type="nucleotide sequence ID" value="NZ_CAWQUS010000111.1"/>
</dbReference>
<name>A0A9Q4A0S7_PSESX</name>
<accession>A0A9Q4A0S7</accession>